<dbReference type="STRING" id="655863.F0XLC7"/>
<dbReference type="RefSeq" id="XP_014170539.1">
    <property type="nucleotide sequence ID" value="XM_014315064.1"/>
</dbReference>
<keyword evidence="4" id="KW-1133">Transmembrane helix</keyword>
<dbReference type="EMBL" id="GL629794">
    <property type="protein sequence ID" value="EFX01057.1"/>
    <property type="molecule type" value="Genomic_DNA"/>
</dbReference>
<dbReference type="GO" id="GO:0071949">
    <property type="term" value="F:FAD binding"/>
    <property type="evidence" value="ECO:0007669"/>
    <property type="project" value="InterPro"/>
</dbReference>
<feature type="domain" description="FAD-binding PCMH-type" evidence="6">
    <location>
        <begin position="44"/>
        <end position="234"/>
    </location>
</feature>
<dbReference type="InterPro" id="IPR036318">
    <property type="entry name" value="FAD-bd_PCMH-like_sf"/>
</dbReference>
<dbReference type="Pfam" id="PF01565">
    <property type="entry name" value="FAD_binding_4"/>
    <property type="match status" value="1"/>
</dbReference>
<dbReference type="GO" id="GO:0050614">
    <property type="term" value="F:Delta24-sterol reductase activity"/>
    <property type="evidence" value="ECO:0007669"/>
    <property type="project" value="UniProtKB-EC"/>
</dbReference>
<keyword evidence="8" id="KW-1185">Reference proteome</keyword>
<evidence type="ECO:0000313" key="7">
    <source>
        <dbReference type="EMBL" id="EFX01057.1"/>
    </source>
</evidence>
<evidence type="ECO:0000259" key="6">
    <source>
        <dbReference type="PROSITE" id="PS51387"/>
    </source>
</evidence>
<organism evidence="8">
    <name type="scientific">Grosmannia clavigera (strain kw1407 / UAMH 11150)</name>
    <name type="common">Blue stain fungus</name>
    <name type="synonym">Graphiocladiella clavigera</name>
    <dbReference type="NCBI Taxonomy" id="655863"/>
    <lineage>
        <taxon>Eukaryota</taxon>
        <taxon>Fungi</taxon>
        <taxon>Dikarya</taxon>
        <taxon>Ascomycota</taxon>
        <taxon>Pezizomycotina</taxon>
        <taxon>Sordariomycetes</taxon>
        <taxon>Sordariomycetidae</taxon>
        <taxon>Ophiostomatales</taxon>
        <taxon>Ophiostomataceae</taxon>
        <taxon>Leptographium</taxon>
    </lineage>
</organism>
<dbReference type="EC" id="1.3.1.72" evidence="2"/>
<evidence type="ECO:0000256" key="2">
    <source>
        <dbReference type="ARBA" id="ARBA00012405"/>
    </source>
</evidence>
<dbReference type="InterPro" id="IPR006094">
    <property type="entry name" value="Oxid_FAD_bind_N"/>
</dbReference>
<evidence type="ECO:0000313" key="8">
    <source>
        <dbReference type="Proteomes" id="UP000007796"/>
    </source>
</evidence>
<protein>
    <recommendedName>
        <fullName evidence="2">Delta(24)-sterol reductase</fullName>
        <ecNumber evidence="2">1.3.1.72</ecNumber>
    </recommendedName>
</protein>
<dbReference type="InterPro" id="IPR016169">
    <property type="entry name" value="FAD-bd_PCMH_sub2"/>
</dbReference>
<dbReference type="PANTHER" id="PTHR10801">
    <property type="entry name" value="24-DEHYDROCHOLESTEROL REDUCTASE"/>
    <property type="match status" value="1"/>
</dbReference>
<proteinExistence type="predicted"/>
<keyword evidence="3" id="KW-0812">Transmembrane</keyword>
<evidence type="ECO:0000256" key="4">
    <source>
        <dbReference type="ARBA" id="ARBA00022989"/>
    </source>
</evidence>
<evidence type="ECO:0000256" key="5">
    <source>
        <dbReference type="ARBA" id="ARBA00023136"/>
    </source>
</evidence>
<dbReference type="PROSITE" id="PS51387">
    <property type="entry name" value="FAD_PCMH"/>
    <property type="match status" value="1"/>
</dbReference>
<keyword evidence="5" id="KW-0472">Membrane</keyword>
<dbReference type="Proteomes" id="UP000007796">
    <property type="component" value="Unassembled WGS sequence"/>
</dbReference>
<dbReference type="GeneID" id="25979382"/>
<reference evidence="7 8" key="1">
    <citation type="journal article" date="2011" name="Proc. Natl. Acad. Sci. U.S.A.">
        <title>Genome and transcriptome analyses of the mountain pine beetle-fungal symbiont Grosmannia clavigera, a lodgepole pine pathogen.</title>
        <authorList>
            <person name="DiGuistini S."/>
            <person name="Wang Y."/>
            <person name="Liao N.Y."/>
            <person name="Taylor G."/>
            <person name="Tanguay P."/>
            <person name="Feau N."/>
            <person name="Henrissat B."/>
            <person name="Chan S.K."/>
            <person name="Hesse-Orce U."/>
            <person name="Alamouti S.M."/>
            <person name="Tsui C.K.M."/>
            <person name="Docking R.T."/>
            <person name="Levasseur A."/>
            <person name="Haridas S."/>
            <person name="Robertson G."/>
            <person name="Birol I."/>
            <person name="Holt R.A."/>
            <person name="Marra M.A."/>
            <person name="Hamelin R.C."/>
            <person name="Hirst M."/>
            <person name="Jones S.J.M."/>
            <person name="Bohlmann J."/>
            <person name="Breuil C."/>
        </authorList>
    </citation>
    <scope>NUCLEOTIDE SEQUENCE [LARGE SCALE GENOMIC DNA]</scope>
    <source>
        <strain evidence="8">kw1407 / UAMH 11150</strain>
    </source>
</reference>
<dbReference type="InParanoid" id="F0XLC7"/>
<sequence>MSSSFDLASADCELDQRTIRLVRNSIDLPATRSSTSTWAYDDDDDETNAAILLHHEMVAYVSASAKELFDRGLPYRVFHGSTNTTRPRDATQGPPLAVLNISGLDRILRIDTTRRCALVEPNVPMDRLVAAIQRASGGTLVPPVVMEFPGITAGGGFAGTGGESSSFRHGFFDETVSRVEMVLADGAVVVAADGGDAVDGTSPSTMHHDLFHAAAGAVGSLGTVTLLEIRLVQARKWVRTTYIRTSSVAEAVATVRKAVQRGLSADDSDPPDFVDGILYSPTHGAIMRGVLTDDKPANVQPQTFSDPWDPWFYLHAYKKTASRGTDQAQNTATAVDYIPLAEYLFRYDRGGFWVGRMSFLYFFMVPFNRLTRWLFDDILHTRMMYRAMHAGSGAHAFVLQDMAVPFDRAADLVGFTAATFGIWPLWLCPLRRRPGPTFHPAMMVSSADEREAEYGAGTHANLPKSTDIADTHMLNIGLWGPGPLARSLFRARNRALEDKLTALGGRKWLYASTYFAEDDFWNLYGGRAWYDVLRTRYRAAEALPSVFDKVRAKDDDGCDFSSIPWREKLKFIWPLGGILGIWHSLRTKDYLLHRYAEWRYKAGDGE</sequence>
<evidence type="ECO:0000256" key="1">
    <source>
        <dbReference type="ARBA" id="ARBA00004167"/>
    </source>
</evidence>
<evidence type="ECO:0000256" key="3">
    <source>
        <dbReference type="ARBA" id="ARBA00022692"/>
    </source>
</evidence>
<comment type="subcellular location">
    <subcellularLocation>
        <location evidence="1">Membrane</location>
        <topology evidence="1">Single-pass membrane protein</topology>
    </subcellularLocation>
</comment>
<dbReference type="InterPro" id="IPR016166">
    <property type="entry name" value="FAD-bd_PCMH"/>
</dbReference>
<dbReference type="Gene3D" id="3.30.465.10">
    <property type="match status" value="1"/>
</dbReference>
<gene>
    <name evidence="7" type="ORF">CMQ_5999</name>
</gene>
<dbReference type="GO" id="GO:0016020">
    <property type="term" value="C:membrane"/>
    <property type="evidence" value="ECO:0007669"/>
    <property type="project" value="UniProtKB-SubCell"/>
</dbReference>
<dbReference type="InterPro" id="IPR040165">
    <property type="entry name" value="Diminuto-like"/>
</dbReference>
<dbReference type="eggNOG" id="KOG1262">
    <property type="taxonomic scope" value="Eukaryota"/>
</dbReference>
<dbReference type="AlphaFoldDB" id="F0XLC7"/>
<name>F0XLC7_GROCL</name>
<dbReference type="GO" id="GO:0005737">
    <property type="term" value="C:cytoplasm"/>
    <property type="evidence" value="ECO:0007669"/>
    <property type="project" value="TreeGrafter"/>
</dbReference>
<dbReference type="GO" id="GO:0000246">
    <property type="term" value="F:Delta24(24-1) sterol reductase activity"/>
    <property type="evidence" value="ECO:0007669"/>
    <property type="project" value="TreeGrafter"/>
</dbReference>
<dbReference type="HOGENOM" id="CLU_025883_0_0_1"/>
<dbReference type="PANTHER" id="PTHR10801:SF10">
    <property type="entry name" value="FAD BINDING DOMAIN PROTEIN (AFU_ORTHOLOGUE AFUA_6G14300)"/>
    <property type="match status" value="1"/>
</dbReference>
<dbReference type="OrthoDB" id="415825at2759"/>
<dbReference type="SUPFAM" id="SSF56176">
    <property type="entry name" value="FAD-binding/transporter-associated domain-like"/>
    <property type="match status" value="1"/>
</dbReference>
<dbReference type="GO" id="GO:0008202">
    <property type="term" value="P:steroid metabolic process"/>
    <property type="evidence" value="ECO:0007669"/>
    <property type="project" value="TreeGrafter"/>
</dbReference>
<accession>F0XLC7</accession>